<organism evidence="2 3">
    <name type="scientific">Paramecium pentaurelia</name>
    <dbReference type="NCBI Taxonomy" id="43138"/>
    <lineage>
        <taxon>Eukaryota</taxon>
        <taxon>Sar</taxon>
        <taxon>Alveolata</taxon>
        <taxon>Ciliophora</taxon>
        <taxon>Intramacronucleata</taxon>
        <taxon>Oligohymenophorea</taxon>
        <taxon>Peniculida</taxon>
        <taxon>Parameciidae</taxon>
        <taxon>Paramecium</taxon>
    </lineage>
</organism>
<protein>
    <recommendedName>
        <fullName evidence="1">TLDc domain-containing protein</fullName>
    </recommendedName>
</protein>
<comment type="caution">
    <text evidence="2">The sequence shown here is derived from an EMBL/GenBank/DDBJ whole genome shotgun (WGS) entry which is preliminary data.</text>
</comment>
<evidence type="ECO:0000313" key="2">
    <source>
        <dbReference type="EMBL" id="CAD8186879.1"/>
    </source>
</evidence>
<dbReference type="PANTHER" id="PTHR23354:SF122">
    <property type="entry name" value="GTPASE-ACTIVATING PROTEIN SKYWALKER"/>
    <property type="match status" value="1"/>
</dbReference>
<evidence type="ECO:0000313" key="3">
    <source>
        <dbReference type="Proteomes" id="UP000689195"/>
    </source>
</evidence>
<gene>
    <name evidence="2" type="ORF">PPENT_87.1.T0880030</name>
</gene>
<dbReference type="OrthoDB" id="309150at2759"/>
<dbReference type="EMBL" id="CAJJDO010000088">
    <property type="protein sequence ID" value="CAD8186879.1"/>
    <property type="molecule type" value="Genomic_DNA"/>
</dbReference>
<keyword evidence="3" id="KW-1185">Reference proteome</keyword>
<reference evidence="2" key="1">
    <citation type="submission" date="2021-01" db="EMBL/GenBank/DDBJ databases">
        <authorList>
            <consortium name="Genoscope - CEA"/>
            <person name="William W."/>
        </authorList>
    </citation>
    <scope>NUCLEOTIDE SEQUENCE</scope>
</reference>
<dbReference type="Pfam" id="PF07534">
    <property type="entry name" value="TLD"/>
    <property type="match status" value="1"/>
</dbReference>
<dbReference type="PANTHER" id="PTHR23354">
    <property type="entry name" value="NUCLEOLAR PROTEIN 7/ESTROGEN RECEPTOR COACTIVATOR-RELATED"/>
    <property type="match status" value="1"/>
</dbReference>
<dbReference type="Proteomes" id="UP000689195">
    <property type="component" value="Unassembled WGS sequence"/>
</dbReference>
<evidence type="ECO:0000259" key="1">
    <source>
        <dbReference type="Pfam" id="PF07534"/>
    </source>
</evidence>
<name>A0A8S1WFC4_9CILI</name>
<sequence length="406" mass="48286">MNCLSCKYHFNKQALFIVWNKDQLMFICEECISSNIIDTNTQSNKWKKLVIEKAIREPDHFFSQFELNEKNKIRIQALQKYSFEQFKYLIENTEKHIQEIQCILDRIINDLKLEVVNINENKYNHRKQLEQVQIYQNFRSTLDLVYNSQTQINLEIINQCENNLKQLCHNIESNPIQLNTQLERIFINCNIIKTQEFQHNKQLKDQLYQIQLLIQPFKNKYNCLSSIVSEEFLEELLARIQLNSKKKIIKTNLIFDGKNDRLNATMFWKKVQNKENLLMIFKSNKNYIFGAYSPCKWVYTKNHSYADKTKSSFIFSKTNNTFHPILDKDYKAINCNKTKGPCFGYCENGDIIEYDLSIDEDFQGGCSYLGNNYLWNNDEAQKLNTHLFGQIQPKIINCEIYEITFS</sequence>
<feature type="domain" description="TLDc" evidence="1">
    <location>
        <begin position="225"/>
        <end position="403"/>
    </location>
</feature>
<accession>A0A8S1WFC4</accession>
<dbReference type="InterPro" id="IPR006571">
    <property type="entry name" value="TLDc_dom"/>
</dbReference>
<dbReference type="AlphaFoldDB" id="A0A8S1WFC4"/>
<proteinExistence type="predicted"/>